<dbReference type="EMBL" id="JAFJZO010000035">
    <property type="protein sequence ID" value="KAG5492887.1"/>
    <property type="molecule type" value="Genomic_DNA"/>
</dbReference>
<reference evidence="2 3" key="1">
    <citation type="submission" date="2021-02" db="EMBL/GenBank/DDBJ databases">
        <title>Porcisia hertigi Genome sequencing and assembly.</title>
        <authorList>
            <person name="Almutairi H."/>
            <person name="Gatherer D."/>
        </authorList>
    </citation>
    <scope>NUCLEOTIDE SEQUENCE [LARGE SCALE GENOMIC DNA]</scope>
    <source>
        <strain evidence="2 3">C119</strain>
    </source>
</reference>
<proteinExistence type="predicted"/>
<comment type="caution">
    <text evidence="2">The sequence shown here is derived from an EMBL/GenBank/DDBJ whole genome shotgun (WGS) entry which is preliminary data.</text>
</comment>
<sequence length="65" mass="7221">MQSMTRAPAAMHKRVEEQHADLTPMAPTKLRAGAHNGNSGELSEGRRSTTARRVDERSTATWVFQ</sequence>
<evidence type="ECO:0000256" key="1">
    <source>
        <dbReference type="SAM" id="MobiDB-lite"/>
    </source>
</evidence>
<keyword evidence="3" id="KW-1185">Reference proteome</keyword>
<dbReference type="GeneID" id="94287591"/>
<feature type="region of interest" description="Disordered" evidence="1">
    <location>
        <begin position="1"/>
        <end position="65"/>
    </location>
</feature>
<dbReference type="KEGG" id="phet:94287591"/>
<dbReference type="RefSeq" id="XP_067753671.1">
    <property type="nucleotide sequence ID" value="XM_067897514.1"/>
</dbReference>
<organism evidence="2 3">
    <name type="scientific">Porcisia hertigi</name>
    <dbReference type="NCBI Taxonomy" id="2761500"/>
    <lineage>
        <taxon>Eukaryota</taxon>
        <taxon>Discoba</taxon>
        <taxon>Euglenozoa</taxon>
        <taxon>Kinetoplastea</taxon>
        <taxon>Metakinetoplastina</taxon>
        <taxon>Trypanosomatida</taxon>
        <taxon>Trypanosomatidae</taxon>
        <taxon>Leishmaniinae</taxon>
        <taxon>Porcisia</taxon>
    </lineage>
</organism>
<evidence type="ECO:0000313" key="2">
    <source>
        <dbReference type="EMBL" id="KAG5492887.1"/>
    </source>
</evidence>
<evidence type="ECO:0000313" key="3">
    <source>
        <dbReference type="Proteomes" id="UP000674318"/>
    </source>
</evidence>
<dbReference type="AlphaFoldDB" id="A0A836HUS9"/>
<dbReference type="OrthoDB" id="265783at2759"/>
<feature type="compositionally biased region" description="Basic and acidic residues" evidence="1">
    <location>
        <begin position="43"/>
        <end position="58"/>
    </location>
</feature>
<protein>
    <submittedName>
        <fullName evidence="2">Uncharacterized protein</fullName>
    </submittedName>
</protein>
<gene>
    <name evidence="2" type="ORF">JKF63_01467</name>
</gene>
<dbReference type="Proteomes" id="UP000674318">
    <property type="component" value="Chromosome 35"/>
</dbReference>
<accession>A0A836HUS9</accession>
<name>A0A836HUS9_9TRYP</name>